<reference evidence="9" key="2">
    <citation type="journal article" date="2023" name="IMA Fungus">
        <title>Comparative genomic study of the Penicillium genus elucidates a diverse pangenome and 15 lateral gene transfer events.</title>
        <authorList>
            <person name="Petersen C."/>
            <person name="Sorensen T."/>
            <person name="Nielsen M.R."/>
            <person name="Sondergaard T.E."/>
            <person name="Sorensen J.L."/>
            <person name="Fitzpatrick D.A."/>
            <person name="Frisvad J.C."/>
            <person name="Nielsen K.L."/>
        </authorList>
    </citation>
    <scope>NUCLEOTIDE SEQUENCE</scope>
    <source>
        <strain evidence="9">IBT 21917</strain>
    </source>
</reference>
<reference evidence="9" key="1">
    <citation type="submission" date="2022-11" db="EMBL/GenBank/DDBJ databases">
        <authorList>
            <person name="Petersen C."/>
        </authorList>
    </citation>
    <scope>NUCLEOTIDE SEQUENCE</scope>
    <source>
        <strain evidence="9">IBT 21917</strain>
    </source>
</reference>
<evidence type="ECO:0000256" key="6">
    <source>
        <dbReference type="SAM" id="MobiDB-lite"/>
    </source>
</evidence>
<dbReference type="OrthoDB" id="5429740at2759"/>
<evidence type="ECO:0000256" key="3">
    <source>
        <dbReference type="ARBA" id="ARBA00022989"/>
    </source>
</evidence>
<feature type="transmembrane region" description="Helical" evidence="7">
    <location>
        <begin position="87"/>
        <end position="111"/>
    </location>
</feature>
<feature type="transmembrane region" description="Helical" evidence="7">
    <location>
        <begin position="45"/>
        <end position="67"/>
    </location>
</feature>
<evidence type="ECO:0000313" key="10">
    <source>
        <dbReference type="Proteomes" id="UP001146351"/>
    </source>
</evidence>
<protein>
    <recommendedName>
        <fullName evidence="8">Rhodopsin domain-containing protein</fullName>
    </recommendedName>
</protein>
<dbReference type="InterPro" id="IPR049326">
    <property type="entry name" value="Rhodopsin_dom_fungi"/>
</dbReference>
<evidence type="ECO:0000259" key="8">
    <source>
        <dbReference type="Pfam" id="PF20684"/>
    </source>
</evidence>
<dbReference type="Pfam" id="PF20684">
    <property type="entry name" value="Fung_rhodopsin"/>
    <property type="match status" value="1"/>
</dbReference>
<comment type="caution">
    <text evidence="9">The sequence shown here is derived from an EMBL/GenBank/DDBJ whole genome shotgun (WGS) entry which is preliminary data.</text>
</comment>
<dbReference type="PANTHER" id="PTHR33048">
    <property type="entry name" value="PTH11-LIKE INTEGRAL MEMBRANE PROTEIN (AFU_ORTHOLOGUE AFUA_5G11245)"/>
    <property type="match status" value="1"/>
</dbReference>
<feature type="transmembrane region" description="Helical" evidence="7">
    <location>
        <begin position="15"/>
        <end position="33"/>
    </location>
</feature>
<sequence length="381" mass="41472">MSRDQVDLGPALERGIWVAVAIAAVIVILRVFAKIKIKRFHFDDVLMILAEILAIVSTVFLTLSVQHGFGRDLGTLPPHETSLVLKYIAIQIPIVTFSTTFARSAFILYLLVILGTNKHYQIALWTVLVIQLAGNIVSAVLPLSICRNVNILWDATVKTTCGDSTSVIKFAYFSNTFNSATDLFLAVFPTVVFWNLNLKLRIKITLIGLLSLGIVSVNPSPDQWFYQLTSCSAMVASIIKTTKLDQVPGVTNLGASGAIELIRWGYVENSIIIITSSIPCIRPLVISSVRKISSGAMSRSYELSGPFSGRRAGPNESHPSRRARRFQKSTGNGSVERILDHSIHTSTSVGGTPDSPTHGPPGITKQVEISVLSDDDPGRMA</sequence>
<dbReference type="AlphaFoldDB" id="A0A9W9IN82"/>
<keyword evidence="2 7" id="KW-0812">Transmembrane</keyword>
<keyword evidence="4 7" id="KW-0472">Membrane</keyword>
<accession>A0A9W9IN82</accession>
<evidence type="ECO:0000313" key="9">
    <source>
        <dbReference type="EMBL" id="KAJ5180964.1"/>
    </source>
</evidence>
<evidence type="ECO:0000256" key="2">
    <source>
        <dbReference type="ARBA" id="ARBA00022692"/>
    </source>
</evidence>
<keyword evidence="3 7" id="KW-1133">Transmembrane helix</keyword>
<feature type="transmembrane region" description="Helical" evidence="7">
    <location>
        <begin position="123"/>
        <end position="145"/>
    </location>
</feature>
<feature type="transmembrane region" description="Helical" evidence="7">
    <location>
        <begin position="177"/>
        <end position="196"/>
    </location>
</feature>
<keyword evidence="10" id="KW-1185">Reference proteome</keyword>
<dbReference type="InterPro" id="IPR052337">
    <property type="entry name" value="SAT4-like"/>
</dbReference>
<evidence type="ECO:0000256" key="4">
    <source>
        <dbReference type="ARBA" id="ARBA00023136"/>
    </source>
</evidence>
<feature type="domain" description="Rhodopsin" evidence="8">
    <location>
        <begin position="29"/>
        <end position="285"/>
    </location>
</feature>
<gene>
    <name evidence="9" type="ORF">N7492_004174</name>
</gene>
<organism evidence="9 10">
    <name type="scientific">Penicillium capsulatum</name>
    <dbReference type="NCBI Taxonomy" id="69766"/>
    <lineage>
        <taxon>Eukaryota</taxon>
        <taxon>Fungi</taxon>
        <taxon>Dikarya</taxon>
        <taxon>Ascomycota</taxon>
        <taxon>Pezizomycotina</taxon>
        <taxon>Eurotiomycetes</taxon>
        <taxon>Eurotiomycetidae</taxon>
        <taxon>Eurotiales</taxon>
        <taxon>Aspergillaceae</taxon>
        <taxon>Penicillium</taxon>
    </lineage>
</organism>
<feature type="region of interest" description="Disordered" evidence="6">
    <location>
        <begin position="303"/>
        <end position="381"/>
    </location>
</feature>
<evidence type="ECO:0000256" key="5">
    <source>
        <dbReference type="ARBA" id="ARBA00038359"/>
    </source>
</evidence>
<name>A0A9W9IN82_9EURO</name>
<proteinExistence type="inferred from homology"/>
<evidence type="ECO:0000256" key="7">
    <source>
        <dbReference type="SAM" id="Phobius"/>
    </source>
</evidence>
<dbReference type="EMBL" id="JAPQKO010000002">
    <property type="protein sequence ID" value="KAJ5180964.1"/>
    <property type="molecule type" value="Genomic_DNA"/>
</dbReference>
<comment type="subcellular location">
    <subcellularLocation>
        <location evidence="1">Membrane</location>
        <topology evidence="1">Multi-pass membrane protein</topology>
    </subcellularLocation>
</comment>
<comment type="similarity">
    <text evidence="5">Belongs to the SAT4 family.</text>
</comment>
<dbReference type="PANTHER" id="PTHR33048:SF155">
    <property type="entry name" value="INTEGRAL MEMBRANE PROTEIN"/>
    <property type="match status" value="1"/>
</dbReference>
<dbReference type="Proteomes" id="UP001146351">
    <property type="component" value="Unassembled WGS sequence"/>
</dbReference>
<dbReference type="GO" id="GO:0016020">
    <property type="term" value="C:membrane"/>
    <property type="evidence" value="ECO:0007669"/>
    <property type="project" value="UniProtKB-SubCell"/>
</dbReference>
<evidence type="ECO:0000256" key="1">
    <source>
        <dbReference type="ARBA" id="ARBA00004141"/>
    </source>
</evidence>